<reference evidence="1" key="1">
    <citation type="submission" date="2015-10" db="EMBL/GenBank/DDBJ databases">
        <authorList>
            <person name="Gilbert D.G."/>
        </authorList>
    </citation>
    <scope>NUCLEOTIDE SEQUENCE</scope>
</reference>
<sequence length="72" mass="8227">MKPLLAALLFVFSTSAMAQPPAVGGDGYQAWVVIKDEIYWCHWNHAYDALRGRDRPEFPFCKKAKMLERPAD</sequence>
<dbReference type="EMBL" id="CZRL01000082">
    <property type="protein sequence ID" value="CUS52546.1"/>
    <property type="molecule type" value="Genomic_DNA"/>
</dbReference>
<gene>
    <name evidence="1" type="ORF">MGWOODY_XGa2632</name>
</gene>
<organism evidence="1">
    <name type="scientific">hydrothermal vent metagenome</name>
    <dbReference type="NCBI Taxonomy" id="652676"/>
    <lineage>
        <taxon>unclassified sequences</taxon>
        <taxon>metagenomes</taxon>
        <taxon>ecological metagenomes</taxon>
    </lineage>
</organism>
<dbReference type="AlphaFoldDB" id="A0A160TTU3"/>
<evidence type="ECO:0000313" key="1">
    <source>
        <dbReference type="EMBL" id="CUS52546.1"/>
    </source>
</evidence>
<accession>A0A160TTU3</accession>
<protein>
    <submittedName>
        <fullName evidence="1">Uncharacterized protein</fullName>
    </submittedName>
</protein>
<name>A0A160TTU3_9ZZZZ</name>
<proteinExistence type="predicted"/>